<organism evidence="3 4">
    <name type="scientific">Cardiocondyla obscurior</name>
    <dbReference type="NCBI Taxonomy" id="286306"/>
    <lineage>
        <taxon>Eukaryota</taxon>
        <taxon>Metazoa</taxon>
        <taxon>Ecdysozoa</taxon>
        <taxon>Arthropoda</taxon>
        <taxon>Hexapoda</taxon>
        <taxon>Insecta</taxon>
        <taxon>Pterygota</taxon>
        <taxon>Neoptera</taxon>
        <taxon>Endopterygota</taxon>
        <taxon>Hymenoptera</taxon>
        <taxon>Apocrita</taxon>
        <taxon>Aculeata</taxon>
        <taxon>Formicoidea</taxon>
        <taxon>Formicidae</taxon>
        <taxon>Myrmicinae</taxon>
        <taxon>Cardiocondyla</taxon>
    </lineage>
</organism>
<dbReference type="Proteomes" id="UP001430953">
    <property type="component" value="Unassembled WGS sequence"/>
</dbReference>
<accession>A0AAW2E956</accession>
<dbReference type="AlphaFoldDB" id="A0AAW2E956"/>
<keyword evidence="2" id="KW-0472">Membrane</keyword>
<feature type="transmembrane region" description="Helical" evidence="2">
    <location>
        <begin position="159"/>
        <end position="176"/>
    </location>
</feature>
<evidence type="ECO:0000256" key="1">
    <source>
        <dbReference type="SAM" id="MobiDB-lite"/>
    </source>
</evidence>
<feature type="compositionally biased region" description="Low complexity" evidence="1">
    <location>
        <begin position="64"/>
        <end position="73"/>
    </location>
</feature>
<feature type="region of interest" description="Disordered" evidence="1">
    <location>
        <begin position="51"/>
        <end position="87"/>
    </location>
</feature>
<keyword evidence="4" id="KW-1185">Reference proteome</keyword>
<keyword evidence="2" id="KW-0812">Transmembrane</keyword>
<sequence length="177" mass="20568">MLFSPSQHLPQHSQMLPDPETRRNMSRVYTAFVELGHDILNFWSLAEQAAREDNTRSKSRKRSPTPSRSMSRTVTAKAKPLRPGERKDLSCQESAIWDVRQHPGKEDLREIAAKRRMGQTQRTAFSHTYFFFLSLSFLVFTLTSFYFGFGVRVSPPPSPSNNILLSFFFFFSLLRYH</sequence>
<evidence type="ECO:0000313" key="4">
    <source>
        <dbReference type="Proteomes" id="UP001430953"/>
    </source>
</evidence>
<keyword evidence="2" id="KW-1133">Transmembrane helix</keyword>
<evidence type="ECO:0000313" key="3">
    <source>
        <dbReference type="EMBL" id="KAL0098806.1"/>
    </source>
</evidence>
<feature type="transmembrane region" description="Helical" evidence="2">
    <location>
        <begin position="124"/>
        <end position="147"/>
    </location>
</feature>
<feature type="compositionally biased region" description="Polar residues" evidence="1">
    <location>
        <begin position="1"/>
        <end position="14"/>
    </location>
</feature>
<gene>
    <name evidence="3" type="ORF">PUN28_020753</name>
</gene>
<reference evidence="3 4" key="1">
    <citation type="submission" date="2023-03" db="EMBL/GenBank/DDBJ databases">
        <title>High recombination rates correlate with genetic variation in Cardiocondyla obscurior ants.</title>
        <authorList>
            <person name="Errbii M."/>
        </authorList>
    </citation>
    <scope>NUCLEOTIDE SEQUENCE [LARGE SCALE GENOMIC DNA]</scope>
    <source>
        <strain evidence="3">Alpha-2009</strain>
        <tissue evidence="3">Whole body</tissue>
    </source>
</reference>
<proteinExistence type="predicted"/>
<comment type="caution">
    <text evidence="3">The sequence shown here is derived from an EMBL/GenBank/DDBJ whole genome shotgun (WGS) entry which is preliminary data.</text>
</comment>
<dbReference type="EMBL" id="JADYXP020000035">
    <property type="protein sequence ID" value="KAL0098806.1"/>
    <property type="molecule type" value="Genomic_DNA"/>
</dbReference>
<protein>
    <submittedName>
        <fullName evidence="3">Uncharacterized protein</fullName>
    </submittedName>
</protein>
<name>A0AAW2E956_9HYME</name>
<evidence type="ECO:0000256" key="2">
    <source>
        <dbReference type="SAM" id="Phobius"/>
    </source>
</evidence>
<feature type="region of interest" description="Disordered" evidence="1">
    <location>
        <begin position="1"/>
        <end position="21"/>
    </location>
</feature>